<evidence type="ECO:0000259" key="2">
    <source>
        <dbReference type="PROSITE" id="PS51740"/>
    </source>
</evidence>
<dbReference type="EMBL" id="QLLI01000003">
    <property type="protein sequence ID" value="RAI98954.1"/>
    <property type="molecule type" value="Genomic_DNA"/>
</dbReference>
<feature type="domain" description="SpoVT-AbrB" evidence="2">
    <location>
        <begin position="4"/>
        <end position="51"/>
    </location>
</feature>
<dbReference type="InterPro" id="IPR052975">
    <property type="entry name" value="Repressor-like_regulatory"/>
</dbReference>
<dbReference type="InterPro" id="IPR037914">
    <property type="entry name" value="SpoVT-AbrB_sf"/>
</dbReference>
<keyword evidence="1" id="KW-0238">DNA-binding</keyword>
<protein>
    <submittedName>
        <fullName evidence="3">AbrB family looped-hinge helix DNA binding protein</fullName>
    </submittedName>
</protein>
<evidence type="ECO:0000313" key="4">
    <source>
        <dbReference type="EMBL" id="RAI98954.1"/>
    </source>
</evidence>
<evidence type="ECO:0000313" key="6">
    <source>
        <dbReference type="Proteomes" id="UP000248827"/>
    </source>
</evidence>
<dbReference type="Pfam" id="PF04014">
    <property type="entry name" value="MazE_antitoxin"/>
    <property type="match status" value="1"/>
</dbReference>
<evidence type="ECO:0000313" key="3">
    <source>
        <dbReference type="EMBL" id="PWW37272.1"/>
    </source>
</evidence>
<reference evidence="3 5" key="1">
    <citation type="submission" date="2018-05" db="EMBL/GenBank/DDBJ databases">
        <title>Freshwater and sediment microbial communities from various areas in North America, analyzing microbe dynamics in response to fracking.</title>
        <authorList>
            <person name="Lamendella R."/>
        </authorList>
    </citation>
    <scope>NUCLEOTIDE SEQUENCE [LARGE SCALE GENOMIC DNA]</scope>
    <source>
        <strain evidence="3 5">DB-3</strain>
        <strain evidence="4 6">NG-13</strain>
    </source>
</reference>
<dbReference type="PROSITE" id="PS51740">
    <property type="entry name" value="SPOVT_ABRB"/>
    <property type="match status" value="1"/>
</dbReference>
<proteinExistence type="predicted"/>
<dbReference type="Proteomes" id="UP000248827">
    <property type="component" value="Unassembled WGS sequence"/>
</dbReference>
<dbReference type="Gene3D" id="2.10.260.10">
    <property type="match status" value="1"/>
</dbReference>
<name>A0A855XW09_9BACL</name>
<dbReference type="InterPro" id="IPR007159">
    <property type="entry name" value="SpoVT-AbrB_dom"/>
</dbReference>
<dbReference type="Proteomes" id="UP000247078">
    <property type="component" value="Unassembled WGS sequence"/>
</dbReference>
<gene>
    <name evidence="4" type="ORF">DET54_10392</name>
    <name evidence="3" type="ORF">DET56_109157</name>
</gene>
<dbReference type="NCBIfam" id="TIGR01439">
    <property type="entry name" value="lp_hng_hel_AbrB"/>
    <property type="match status" value="1"/>
</dbReference>
<organism evidence="3 5">
    <name type="scientific">Paenibacillus pabuli</name>
    <dbReference type="NCBI Taxonomy" id="1472"/>
    <lineage>
        <taxon>Bacteria</taxon>
        <taxon>Bacillati</taxon>
        <taxon>Bacillota</taxon>
        <taxon>Bacilli</taxon>
        <taxon>Bacillales</taxon>
        <taxon>Paenibacillaceae</taxon>
        <taxon>Paenibacillus</taxon>
    </lineage>
</organism>
<dbReference type="GO" id="GO:0003677">
    <property type="term" value="F:DNA binding"/>
    <property type="evidence" value="ECO:0007669"/>
    <property type="project" value="UniProtKB-UniRule"/>
</dbReference>
<dbReference type="RefSeq" id="WP_110000728.1">
    <property type="nucleotide sequence ID" value="NZ_QGTZ01000009.1"/>
</dbReference>
<accession>A0A855XW09</accession>
<dbReference type="SMART" id="SM00966">
    <property type="entry name" value="SpoVT_AbrB"/>
    <property type="match status" value="1"/>
</dbReference>
<dbReference type="SUPFAM" id="SSF89447">
    <property type="entry name" value="AbrB/MazE/MraZ-like"/>
    <property type="match status" value="1"/>
</dbReference>
<evidence type="ECO:0000256" key="1">
    <source>
        <dbReference type="PROSITE-ProRule" id="PRU01076"/>
    </source>
</evidence>
<dbReference type="AlphaFoldDB" id="A0A855XW09"/>
<dbReference type="PANTHER" id="PTHR34860">
    <property type="entry name" value="REPRESSOR-LIKE PROTEIN SSO7C3"/>
    <property type="match status" value="1"/>
</dbReference>
<dbReference type="EMBL" id="QGTZ01000009">
    <property type="protein sequence ID" value="PWW37272.1"/>
    <property type="molecule type" value="Genomic_DNA"/>
</dbReference>
<keyword evidence="6" id="KW-1185">Reference proteome</keyword>
<comment type="caution">
    <text evidence="3">The sequence shown here is derived from an EMBL/GenBank/DDBJ whole genome shotgun (WGS) entry which is preliminary data.</text>
</comment>
<dbReference type="PANTHER" id="PTHR34860:SF6">
    <property type="entry name" value="REPRESSOR-LIKE PROTEIN SSO7C3"/>
    <property type="match status" value="1"/>
</dbReference>
<dbReference type="OrthoDB" id="2664595at2"/>
<evidence type="ECO:0000313" key="5">
    <source>
        <dbReference type="Proteomes" id="UP000247078"/>
    </source>
</evidence>
<sequence>MSVYESGKVTSKGQVTIPVEVRKQLGIATGDKIIVIIQNGEAKLEVRKQKKLTDLVGILKTGQEHDLQEARKSAMDWLGDSYKKGE</sequence>